<evidence type="ECO:0000256" key="7">
    <source>
        <dbReference type="ARBA" id="ARBA00023002"/>
    </source>
</evidence>
<dbReference type="GO" id="GO:0020037">
    <property type="term" value="F:heme binding"/>
    <property type="evidence" value="ECO:0007669"/>
    <property type="project" value="InterPro"/>
</dbReference>
<dbReference type="PROSITE" id="PS00086">
    <property type="entry name" value="CYTOCHROME_P450"/>
    <property type="match status" value="1"/>
</dbReference>
<comment type="caution">
    <text evidence="14">The sequence shown here is derived from an EMBL/GenBank/DDBJ whole genome shotgun (WGS) entry which is preliminary data.</text>
</comment>
<organism evidence="14 15">
    <name type="scientific">Panicum miliaceum</name>
    <name type="common">Proso millet</name>
    <name type="synonym">Broomcorn millet</name>
    <dbReference type="NCBI Taxonomy" id="4540"/>
    <lineage>
        <taxon>Eukaryota</taxon>
        <taxon>Viridiplantae</taxon>
        <taxon>Streptophyta</taxon>
        <taxon>Embryophyta</taxon>
        <taxon>Tracheophyta</taxon>
        <taxon>Spermatophyta</taxon>
        <taxon>Magnoliopsida</taxon>
        <taxon>Liliopsida</taxon>
        <taxon>Poales</taxon>
        <taxon>Poaceae</taxon>
        <taxon>PACMAD clade</taxon>
        <taxon>Panicoideae</taxon>
        <taxon>Panicodae</taxon>
        <taxon>Paniceae</taxon>
        <taxon>Panicinae</taxon>
        <taxon>Panicum</taxon>
        <taxon>Panicum sect. Panicum</taxon>
    </lineage>
</organism>
<dbReference type="Gene3D" id="1.10.630.10">
    <property type="entry name" value="Cytochrome P450"/>
    <property type="match status" value="1"/>
</dbReference>
<comment type="similarity">
    <text evidence="2 12">Belongs to the cytochrome P450 family.</text>
</comment>
<sequence length="559" mass="62760">MLSYIYISPWIKARFNKTKASSAHTHTQADRSRDQKMDASMGSVLGALLAVLVSTLVIRVLFLLVWKPFTVARWFRGQGVGGPGYRFFVGSVPEIRRMKAAGSEVVLDPGSHDFIPIVQMQFRKWVADYGKTFLYWFGAVPTICVADVDLVKQVLAERTGLFPKNYLNANLEALLGKGLVLVNGEDWKRHRKVVHPAFNLEKLKAMSVVMADLAERRMQQWQSQIQQASSHQAEVELSSEFSELTSDVIAHTAFGSSYKQGKEVFSAQKELQEMAFSASLDIPAPGRLRNLRLPTSKRSMRVQKLDGKVRSMLMAIIEGRLAEKDTKGYGNDLLGLMLEARALEQEGHQMLTTQEIVDECKTFFFAGQDTTSHLLTWTMFLLSRYPEWQEKLREDVLRECGDAVPNPDTVAKLKLVNMVLLESLRLYSPVVFIRRAAGSDIQLGSIRVPEGTLLSIPIALLHRDKDVWGPDADEFNPARFEHGVSKAAANHPNALLSFSQGPRACIGQNFAMLEARIGIAMILQRFSFELSPKYVHAPKEAITLMPRFGLPMILRSLHE</sequence>
<comment type="cofactor">
    <cofactor evidence="11">
        <name>heme</name>
        <dbReference type="ChEBI" id="CHEBI:30413"/>
    </cofactor>
</comment>
<keyword evidence="4 13" id="KW-0812">Transmembrane</keyword>
<evidence type="ECO:0000256" key="1">
    <source>
        <dbReference type="ARBA" id="ARBA00004370"/>
    </source>
</evidence>
<dbReference type="Proteomes" id="UP000275267">
    <property type="component" value="Unassembled WGS sequence"/>
</dbReference>
<reference evidence="15" key="1">
    <citation type="journal article" date="2019" name="Nat. Commun.">
        <title>The genome of broomcorn millet.</title>
        <authorList>
            <person name="Zou C."/>
            <person name="Miki D."/>
            <person name="Li D."/>
            <person name="Tang Q."/>
            <person name="Xiao L."/>
            <person name="Rajput S."/>
            <person name="Deng P."/>
            <person name="Jia W."/>
            <person name="Huang R."/>
            <person name="Zhang M."/>
            <person name="Sun Y."/>
            <person name="Hu J."/>
            <person name="Fu X."/>
            <person name="Schnable P.S."/>
            <person name="Li F."/>
            <person name="Zhang H."/>
            <person name="Feng B."/>
            <person name="Zhu X."/>
            <person name="Liu R."/>
            <person name="Schnable J.C."/>
            <person name="Zhu J.-K."/>
            <person name="Zhang H."/>
        </authorList>
    </citation>
    <scope>NUCLEOTIDE SEQUENCE [LARGE SCALE GENOMIC DNA]</scope>
</reference>
<dbReference type="InterPro" id="IPR001128">
    <property type="entry name" value="Cyt_P450"/>
</dbReference>
<dbReference type="InterPro" id="IPR002401">
    <property type="entry name" value="Cyt_P450_E_grp-I"/>
</dbReference>
<dbReference type="GO" id="GO:0016705">
    <property type="term" value="F:oxidoreductase activity, acting on paired donors, with incorporation or reduction of molecular oxygen"/>
    <property type="evidence" value="ECO:0007669"/>
    <property type="project" value="InterPro"/>
</dbReference>
<dbReference type="PRINTS" id="PR00385">
    <property type="entry name" value="P450"/>
</dbReference>
<dbReference type="STRING" id="4540.A0A3L6SVZ5"/>
<dbReference type="GO" id="GO:0005506">
    <property type="term" value="F:iron ion binding"/>
    <property type="evidence" value="ECO:0007669"/>
    <property type="project" value="InterPro"/>
</dbReference>
<keyword evidence="10 13" id="KW-0472">Membrane</keyword>
<evidence type="ECO:0000256" key="6">
    <source>
        <dbReference type="ARBA" id="ARBA00022989"/>
    </source>
</evidence>
<evidence type="ECO:0000256" key="8">
    <source>
        <dbReference type="ARBA" id="ARBA00023004"/>
    </source>
</evidence>
<feature type="binding site" description="axial binding residue" evidence="11">
    <location>
        <position position="505"/>
    </location>
    <ligand>
        <name>heme</name>
        <dbReference type="ChEBI" id="CHEBI:30413"/>
    </ligand>
    <ligandPart>
        <name>Fe</name>
        <dbReference type="ChEBI" id="CHEBI:18248"/>
    </ligandPart>
</feature>
<evidence type="ECO:0008006" key="16">
    <source>
        <dbReference type="Google" id="ProtNLM"/>
    </source>
</evidence>
<evidence type="ECO:0000256" key="9">
    <source>
        <dbReference type="ARBA" id="ARBA00023033"/>
    </source>
</evidence>
<evidence type="ECO:0000256" key="5">
    <source>
        <dbReference type="ARBA" id="ARBA00022723"/>
    </source>
</evidence>
<evidence type="ECO:0000256" key="2">
    <source>
        <dbReference type="ARBA" id="ARBA00010617"/>
    </source>
</evidence>
<keyword evidence="3 11" id="KW-0349">Heme</keyword>
<evidence type="ECO:0000256" key="4">
    <source>
        <dbReference type="ARBA" id="ARBA00022692"/>
    </source>
</evidence>
<keyword evidence="8 11" id="KW-0408">Iron</keyword>
<evidence type="ECO:0000256" key="12">
    <source>
        <dbReference type="RuleBase" id="RU000461"/>
    </source>
</evidence>
<evidence type="ECO:0000313" key="15">
    <source>
        <dbReference type="Proteomes" id="UP000275267"/>
    </source>
</evidence>
<protein>
    <recommendedName>
        <fullName evidence="16">Cytochrome P450 709B2-like</fullName>
    </recommendedName>
</protein>
<dbReference type="PANTHER" id="PTHR24282">
    <property type="entry name" value="CYTOCHROME P450 FAMILY MEMBER"/>
    <property type="match status" value="1"/>
</dbReference>
<keyword evidence="7 12" id="KW-0560">Oxidoreductase</keyword>
<name>A0A3L6SVZ5_PANMI</name>
<evidence type="ECO:0000256" key="11">
    <source>
        <dbReference type="PIRSR" id="PIRSR602401-1"/>
    </source>
</evidence>
<evidence type="ECO:0000313" key="14">
    <source>
        <dbReference type="EMBL" id="RLN25663.1"/>
    </source>
</evidence>
<dbReference type="AlphaFoldDB" id="A0A3L6SVZ5"/>
<keyword evidence="5 11" id="KW-0479">Metal-binding</keyword>
<keyword evidence="15" id="KW-1185">Reference proteome</keyword>
<dbReference type="PRINTS" id="PR00463">
    <property type="entry name" value="EP450I"/>
</dbReference>
<dbReference type="GO" id="GO:0016020">
    <property type="term" value="C:membrane"/>
    <property type="evidence" value="ECO:0007669"/>
    <property type="project" value="UniProtKB-SubCell"/>
</dbReference>
<dbReference type="GO" id="GO:0004497">
    <property type="term" value="F:monooxygenase activity"/>
    <property type="evidence" value="ECO:0007669"/>
    <property type="project" value="UniProtKB-KW"/>
</dbReference>
<dbReference type="SUPFAM" id="SSF48264">
    <property type="entry name" value="Cytochrome P450"/>
    <property type="match status" value="1"/>
</dbReference>
<keyword evidence="6 13" id="KW-1133">Transmembrane helix</keyword>
<dbReference type="PANTHER" id="PTHR24282:SF110">
    <property type="entry name" value="OS01G0349800 PROTEIN"/>
    <property type="match status" value="1"/>
</dbReference>
<gene>
    <name evidence="14" type="ORF">C2845_PM07G09100</name>
</gene>
<dbReference type="OrthoDB" id="1470350at2759"/>
<dbReference type="Pfam" id="PF00067">
    <property type="entry name" value="p450"/>
    <property type="match status" value="1"/>
</dbReference>
<comment type="subcellular location">
    <subcellularLocation>
        <location evidence="1">Membrane</location>
    </subcellularLocation>
</comment>
<proteinExistence type="inferred from homology"/>
<evidence type="ECO:0000256" key="13">
    <source>
        <dbReference type="SAM" id="Phobius"/>
    </source>
</evidence>
<evidence type="ECO:0000256" key="3">
    <source>
        <dbReference type="ARBA" id="ARBA00022617"/>
    </source>
</evidence>
<feature type="transmembrane region" description="Helical" evidence="13">
    <location>
        <begin position="44"/>
        <end position="66"/>
    </location>
</feature>
<evidence type="ECO:0000256" key="10">
    <source>
        <dbReference type="ARBA" id="ARBA00023136"/>
    </source>
</evidence>
<dbReference type="EMBL" id="PQIB02000004">
    <property type="protein sequence ID" value="RLN25663.1"/>
    <property type="molecule type" value="Genomic_DNA"/>
</dbReference>
<accession>A0A3L6SVZ5</accession>
<dbReference type="InterPro" id="IPR017972">
    <property type="entry name" value="Cyt_P450_CS"/>
</dbReference>
<dbReference type="InterPro" id="IPR036396">
    <property type="entry name" value="Cyt_P450_sf"/>
</dbReference>
<dbReference type="InterPro" id="IPR050665">
    <property type="entry name" value="Cytochrome_P450_Monooxygen"/>
</dbReference>
<dbReference type="GO" id="GO:0006629">
    <property type="term" value="P:lipid metabolic process"/>
    <property type="evidence" value="ECO:0007669"/>
    <property type="project" value="UniProtKB-ARBA"/>
</dbReference>
<keyword evidence="9 12" id="KW-0503">Monooxygenase</keyword>